<name>A0A653D449_CALMS</name>
<evidence type="ECO:0000313" key="1">
    <source>
        <dbReference type="EMBL" id="VEN54725.1"/>
    </source>
</evidence>
<gene>
    <name evidence="1" type="ORF">CALMAC_LOCUS14125</name>
</gene>
<organism evidence="1 2">
    <name type="scientific">Callosobruchus maculatus</name>
    <name type="common">Southern cowpea weevil</name>
    <name type="synonym">Pulse bruchid</name>
    <dbReference type="NCBI Taxonomy" id="64391"/>
    <lineage>
        <taxon>Eukaryota</taxon>
        <taxon>Metazoa</taxon>
        <taxon>Ecdysozoa</taxon>
        <taxon>Arthropoda</taxon>
        <taxon>Hexapoda</taxon>
        <taxon>Insecta</taxon>
        <taxon>Pterygota</taxon>
        <taxon>Neoptera</taxon>
        <taxon>Endopterygota</taxon>
        <taxon>Coleoptera</taxon>
        <taxon>Polyphaga</taxon>
        <taxon>Cucujiformia</taxon>
        <taxon>Chrysomeloidea</taxon>
        <taxon>Chrysomelidae</taxon>
        <taxon>Bruchinae</taxon>
        <taxon>Bruchini</taxon>
        <taxon>Callosobruchus</taxon>
    </lineage>
</organism>
<proteinExistence type="predicted"/>
<accession>A0A653D449</accession>
<sequence>MYQMQNSRWCFKRKNVGCISITRNTSQEAEIVGTICFRKTVSSKKHPYSCCWYLYELRIPNIW</sequence>
<reference evidence="1 2" key="1">
    <citation type="submission" date="2019-01" db="EMBL/GenBank/DDBJ databases">
        <authorList>
            <person name="Sayadi A."/>
        </authorList>
    </citation>
    <scope>NUCLEOTIDE SEQUENCE [LARGE SCALE GENOMIC DNA]</scope>
</reference>
<feature type="non-terminal residue" evidence="1">
    <location>
        <position position="63"/>
    </location>
</feature>
<dbReference type="EMBL" id="CAACVG010010002">
    <property type="protein sequence ID" value="VEN54725.1"/>
    <property type="molecule type" value="Genomic_DNA"/>
</dbReference>
<protein>
    <submittedName>
        <fullName evidence="1">Uncharacterized protein</fullName>
    </submittedName>
</protein>
<dbReference type="AlphaFoldDB" id="A0A653D449"/>
<dbReference type="Proteomes" id="UP000410492">
    <property type="component" value="Unassembled WGS sequence"/>
</dbReference>
<evidence type="ECO:0000313" key="2">
    <source>
        <dbReference type="Proteomes" id="UP000410492"/>
    </source>
</evidence>
<keyword evidence="2" id="KW-1185">Reference proteome</keyword>